<dbReference type="PANTHER" id="PTHR11059:SF0">
    <property type="entry name" value="DNA REPAIR PROTEIN RECN"/>
    <property type="match status" value="1"/>
</dbReference>
<keyword evidence="5" id="KW-0067">ATP-binding</keyword>
<evidence type="ECO:0000256" key="3">
    <source>
        <dbReference type="ARBA" id="ARBA00022741"/>
    </source>
</evidence>
<dbReference type="GO" id="GO:0006302">
    <property type="term" value="P:double-strand break repair"/>
    <property type="evidence" value="ECO:0007669"/>
    <property type="project" value="InterPro"/>
</dbReference>
<dbReference type="CDD" id="cd03241">
    <property type="entry name" value="ABC_RecN"/>
    <property type="match status" value="2"/>
</dbReference>
<evidence type="ECO:0000256" key="7">
    <source>
        <dbReference type="ARBA" id="ARBA00033408"/>
    </source>
</evidence>
<feature type="domain" description="Rad50/SbcC-type AAA" evidence="10">
    <location>
        <begin position="5"/>
        <end position="204"/>
    </location>
</feature>
<dbReference type="FunFam" id="3.40.50.300:FF:000356">
    <property type="entry name" value="DNA repair protein RecN"/>
    <property type="match status" value="1"/>
</dbReference>
<dbReference type="PIRSF" id="PIRSF003128">
    <property type="entry name" value="RecN"/>
    <property type="match status" value="1"/>
</dbReference>
<evidence type="ECO:0000256" key="8">
    <source>
        <dbReference type="PIRNR" id="PIRNR003128"/>
    </source>
</evidence>
<dbReference type="EMBL" id="CP060096">
    <property type="protein sequence ID" value="QSZ26500.1"/>
    <property type="molecule type" value="Genomic_DNA"/>
</dbReference>
<name>A0A974Y3Z7_9THEO</name>
<evidence type="ECO:0000256" key="9">
    <source>
        <dbReference type="SAM" id="Coils"/>
    </source>
</evidence>
<dbReference type="GO" id="GO:0009432">
    <property type="term" value="P:SOS response"/>
    <property type="evidence" value="ECO:0007669"/>
    <property type="project" value="TreeGrafter"/>
</dbReference>
<sequence>MIIALNIRNIALIDSLQINFDEGLNILTGETGAGKSIVIDSMVLLLGGRANKDIIRNGTDKGFVEGIFYIDSNKKDIINIINEAGIDYENDDTLIISREITSSGRNYCRVNNRIVSLSFLNKLGSLLVDILGQHEHQFLLDNTKHIMLLDSFQDNEFYTIREQLRKLLDKYYSIERKLKDYYLDDNEKLSKIDLLKYQINEIENANLRINEDKELTEKRNILINSEKLFTFMNETYNILYEGRENNNSVIDSINVIIKNIDLSMAIDKKLSDLKEYIENALFTLEDCAFQIRNYIENIDFSPESLDEIENRLDLISNLKRKYGTTIEAILEFQKEKEIELEKLLNSEEEIKKINDEKNRLKNEIIKLSGIMHNKRTQIADYLEKNIKIILNELNMNNAIFKVDIKILQEPNENGMDEVEFMISTNVGEPLKPLSKIASGGELSRIMLALKTILADFDGISTLIFDEVDTGISGRAAQAVAEKIAYISRNRQIICVSHLPQITSMADVHYKILKITKDSKTYINIQKLDYDGKIKELSRIISGTKVTELTLNHSKELIDMAQRFKKKIEINKKGT</sequence>
<dbReference type="FunFam" id="3.40.50.300:FF:000319">
    <property type="entry name" value="DNA repair protein RecN"/>
    <property type="match status" value="1"/>
</dbReference>
<evidence type="ECO:0000259" key="10">
    <source>
        <dbReference type="Pfam" id="PF13476"/>
    </source>
</evidence>
<dbReference type="PANTHER" id="PTHR11059">
    <property type="entry name" value="DNA REPAIR PROTEIN RECN"/>
    <property type="match status" value="1"/>
</dbReference>
<dbReference type="NCBIfam" id="TIGR00634">
    <property type="entry name" value="recN"/>
    <property type="match status" value="1"/>
</dbReference>
<dbReference type="Pfam" id="PF13476">
    <property type="entry name" value="AAA_23"/>
    <property type="match status" value="1"/>
</dbReference>
<dbReference type="KEGG" id="aaut:ACETAC_06140"/>
<dbReference type="InterPro" id="IPR004604">
    <property type="entry name" value="DNA_recomb/repair_RecN"/>
</dbReference>
<dbReference type="GO" id="GO:0005524">
    <property type="term" value="F:ATP binding"/>
    <property type="evidence" value="ECO:0007669"/>
    <property type="project" value="UniProtKB-KW"/>
</dbReference>
<dbReference type="InterPro" id="IPR027417">
    <property type="entry name" value="P-loop_NTPase"/>
</dbReference>
<evidence type="ECO:0000313" key="12">
    <source>
        <dbReference type="Proteomes" id="UP000671913"/>
    </source>
</evidence>
<keyword evidence="12" id="KW-1185">Reference proteome</keyword>
<dbReference type="InterPro" id="IPR038729">
    <property type="entry name" value="Rad50/SbcC_AAA"/>
</dbReference>
<keyword evidence="9" id="KW-0175">Coiled coil</keyword>
<dbReference type="AlphaFoldDB" id="A0A974Y3Z7"/>
<keyword evidence="6 8" id="KW-0234">DNA repair</keyword>
<evidence type="ECO:0000256" key="2">
    <source>
        <dbReference type="ARBA" id="ARBA00021315"/>
    </source>
</evidence>
<dbReference type="GO" id="GO:0016887">
    <property type="term" value="F:ATP hydrolysis activity"/>
    <property type="evidence" value="ECO:0007669"/>
    <property type="project" value="InterPro"/>
</dbReference>
<accession>A0A974Y3Z7</accession>
<dbReference type="RefSeq" id="WP_284679174.1">
    <property type="nucleotide sequence ID" value="NZ_CP060096.1"/>
</dbReference>
<evidence type="ECO:0000256" key="6">
    <source>
        <dbReference type="ARBA" id="ARBA00023204"/>
    </source>
</evidence>
<evidence type="ECO:0000256" key="4">
    <source>
        <dbReference type="ARBA" id="ARBA00022763"/>
    </source>
</evidence>
<dbReference type="Gene3D" id="3.40.50.300">
    <property type="entry name" value="P-loop containing nucleotide triphosphate hydrolases"/>
    <property type="match status" value="2"/>
</dbReference>
<protein>
    <recommendedName>
        <fullName evidence="2 8">DNA repair protein RecN</fullName>
    </recommendedName>
    <alternativeName>
        <fullName evidence="7 8">Recombination protein N</fullName>
    </alternativeName>
</protein>
<reference evidence="11" key="1">
    <citation type="submission" date="2020-08" db="EMBL/GenBank/DDBJ databases">
        <title>Genomic insights into the carbon and energy metabolism of the first obligate autotrophic acetogenic bacterium Aceticella autotrophica gen. nov., sp. nov.</title>
        <authorList>
            <person name="Toshchakov S.V."/>
            <person name="Elcheninov A.G."/>
            <person name="Kublanov I.V."/>
            <person name="Frolov E.N."/>
            <person name="Lebedinsky A.V."/>
        </authorList>
    </citation>
    <scope>NUCLEOTIDE SEQUENCE</scope>
    <source>
        <strain evidence="11">3443-3Ac</strain>
    </source>
</reference>
<dbReference type="Proteomes" id="UP000671913">
    <property type="component" value="Chromosome"/>
</dbReference>
<evidence type="ECO:0000256" key="5">
    <source>
        <dbReference type="ARBA" id="ARBA00022840"/>
    </source>
</evidence>
<evidence type="ECO:0000256" key="1">
    <source>
        <dbReference type="ARBA" id="ARBA00009441"/>
    </source>
</evidence>
<feature type="coiled-coil region" evidence="9">
    <location>
        <begin position="336"/>
        <end position="370"/>
    </location>
</feature>
<dbReference type="GO" id="GO:0043590">
    <property type="term" value="C:bacterial nucleoid"/>
    <property type="evidence" value="ECO:0007669"/>
    <property type="project" value="TreeGrafter"/>
</dbReference>
<organism evidence="11 12">
    <name type="scientific">Aceticella autotrophica</name>
    <dbReference type="NCBI Taxonomy" id="2755338"/>
    <lineage>
        <taxon>Bacteria</taxon>
        <taxon>Bacillati</taxon>
        <taxon>Bacillota</taxon>
        <taxon>Clostridia</taxon>
        <taxon>Thermoanaerobacterales</taxon>
        <taxon>Thermoanaerobacteraceae</taxon>
        <taxon>Aceticella</taxon>
    </lineage>
</organism>
<dbReference type="GO" id="GO:0006310">
    <property type="term" value="P:DNA recombination"/>
    <property type="evidence" value="ECO:0007669"/>
    <property type="project" value="InterPro"/>
</dbReference>
<comment type="similarity">
    <text evidence="1 8">Belongs to the RecN family.</text>
</comment>
<keyword evidence="4 8" id="KW-0227">DNA damage</keyword>
<proteinExistence type="inferred from homology"/>
<dbReference type="SUPFAM" id="SSF52540">
    <property type="entry name" value="P-loop containing nucleoside triphosphate hydrolases"/>
    <property type="match status" value="1"/>
</dbReference>
<keyword evidence="3" id="KW-0547">Nucleotide-binding</keyword>
<comment type="function">
    <text evidence="8">May be involved in recombinational repair of damaged DNA.</text>
</comment>
<gene>
    <name evidence="11" type="primary">recN</name>
    <name evidence="11" type="ORF">ACETAC_06140</name>
</gene>
<evidence type="ECO:0000313" key="11">
    <source>
        <dbReference type="EMBL" id="QSZ26500.1"/>
    </source>
</evidence>